<feature type="transmembrane region" description="Helical" evidence="1">
    <location>
        <begin position="38"/>
        <end position="56"/>
    </location>
</feature>
<evidence type="ECO:0000313" key="3">
    <source>
        <dbReference type="Proteomes" id="UP001164187"/>
    </source>
</evidence>
<organism evidence="2 3">
    <name type="scientific">Peptostreptococcus equinus</name>
    <dbReference type="NCBI Taxonomy" id="3003601"/>
    <lineage>
        <taxon>Bacteria</taxon>
        <taxon>Bacillati</taxon>
        <taxon>Bacillota</taxon>
        <taxon>Clostridia</taxon>
        <taxon>Peptostreptococcales</taxon>
        <taxon>Peptostreptococcaceae</taxon>
        <taxon>Peptostreptococcus</taxon>
    </lineage>
</organism>
<keyword evidence="1" id="KW-0812">Transmembrane</keyword>
<feature type="transmembrane region" description="Helical" evidence="1">
    <location>
        <begin position="12"/>
        <end position="32"/>
    </location>
</feature>
<protein>
    <submittedName>
        <fullName evidence="2">Uncharacterized protein</fullName>
    </submittedName>
</protein>
<gene>
    <name evidence="2" type="ORF">O0R46_01365</name>
</gene>
<dbReference type="SUPFAM" id="SSF55874">
    <property type="entry name" value="ATPase domain of HSP90 chaperone/DNA topoisomerase II/histidine kinase"/>
    <property type="match status" value="1"/>
</dbReference>
<evidence type="ECO:0000256" key="1">
    <source>
        <dbReference type="SAM" id="Phobius"/>
    </source>
</evidence>
<evidence type="ECO:0000313" key="2">
    <source>
        <dbReference type="EMBL" id="WAW15124.1"/>
    </source>
</evidence>
<feature type="transmembrane region" description="Helical" evidence="1">
    <location>
        <begin position="96"/>
        <end position="121"/>
    </location>
</feature>
<feature type="transmembrane region" description="Helical" evidence="1">
    <location>
        <begin position="63"/>
        <end position="84"/>
    </location>
</feature>
<dbReference type="Proteomes" id="UP001164187">
    <property type="component" value="Chromosome"/>
</dbReference>
<feature type="transmembrane region" description="Helical" evidence="1">
    <location>
        <begin position="193"/>
        <end position="222"/>
    </location>
</feature>
<dbReference type="Gene3D" id="3.30.565.10">
    <property type="entry name" value="Histidine kinase-like ATPase, C-terminal domain"/>
    <property type="match status" value="1"/>
</dbReference>
<reference evidence="2" key="1">
    <citation type="submission" date="2022-12" db="EMBL/GenBank/DDBJ databases">
        <title>Peptostreptococcus.</title>
        <authorList>
            <person name="Lee S.H."/>
        </authorList>
    </citation>
    <scope>NUCLEOTIDE SEQUENCE</scope>
    <source>
        <strain evidence="2">CBA3647</strain>
    </source>
</reference>
<name>A0ABY7JPN6_9FIRM</name>
<dbReference type="RefSeq" id="WP_269311817.1">
    <property type="nucleotide sequence ID" value="NZ_CP114052.1"/>
</dbReference>
<keyword evidence="1" id="KW-0472">Membrane</keyword>
<feature type="transmembrane region" description="Helical" evidence="1">
    <location>
        <begin position="156"/>
        <end position="172"/>
    </location>
</feature>
<accession>A0ABY7JPN6</accession>
<feature type="transmembrane region" description="Helical" evidence="1">
    <location>
        <begin position="133"/>
        <end position="150"/>
    </location>
</feature>
<dbReference type="EMBL" id="CP114052">
    <property type="protein sequence ID" value="WAW15124.1"/>
    <property type="molecule type" value="Genomic_DNA"/>
</dbReference>
<sequence length="472" mass="54808">MNKLNGRLSSLLSIEFAVLCMLFYNVIGKMVWIDGNMYLSLAFVLLAVCIFFEVSNKYKDTNFLAIIGIIATVKFIILDVVSVLDFQVKLVDPKTFYYNANIIVILLILNATIMTLLLIHMYKFFKNIHIKSYKIKYSFVVLSVLLSFYLDRSLMVALILYFVFTSYVAIRISQDNVNMFARYLFSRIWYKKYLVAAMLFGAIIDIIDYSNASILIAFLIIICLEMKSIYILNISNDFDGESSAIKTIIGYRKIYNDAIENKKHADYLHDEVLQNLFYLKRNISDMYSLASSSSMDKDIEKNKKIIDQMVKSIRDEIEKISPYISNSVSLKKNYLSLIKKFYLKCNRKILIDFTCKEDFFVPFPYDEILYKFINELVTNAIKHTQSNYIEIRLDIIDNIIFLNVIDEDSNLNIDFEDLSSQNRGLKSIKNTLDGLNGKIEIENFENNKGKSVNIKIPIKGEDIIEDIINRRS</sequence>
<proteinExistence type="predicted"/>
<dbReference type="InterPro" id="IPR036890">
    <property type="entry name" value="HATPase_C_sf"/>
</dbReference>
<keyword evidence="3" id="KW-1185">Reference proteome</keyword>
<keyword evidence="1" id="KW-1133">Transmembrane helix</keyword>